<keyword evidence="4 6" id="KW-0472">Membrane</keyword>
<protein>
    <submittedName>
        <fullName evidence="8">Predicted membrane protein</fullName>
    </submittedName>
</protein>
<feature type="region of interest" description="Disordered" evidence="5">
    <location>
        <begin position="1"/>
        <end position="20"/>
    </location>
</feature>
<evidence type="ECO:0000313" key="9">
    <source>
        <dbReference type="Proteomes" id="UP000001919"/>
    </source>
</evidence>
<dbReference type="Pfam" id="PF13515">
    <property type="entry name" value="FUSC_2"/>
    <property type="match status" value="1"/>
</dbReference>
<gene>
    <name evidence="8" type="ordered locus">Bfae_25710</name>
</gene>
<dbReference type="Proteomes" id="UP000001919">
    <property type="component" value="Chromosome"/>
</dbReference>
<evidence type="ECO:0000256" key="3">
    <source>
        <dbReference type="ARBA" id="ARBA00022989"/>
    </source>
</evidence>
<dbReference type="PATRIC" id="fig|446465.5.peg.2544"/>
<accession>C7MGB9</accession>
<evidence type="ECO:0000313" key="8">
    <source>
        <dbReference type="EMBL" id="ACU86352.1"/>
    </source>
</evidence>
<dbReference type="STRING" id="446465.Bfae_25710"/>
<dbReference type="OrthoDB" id="5198202at2"/>
<dbReference type="EMBL" id="CP001643">
    <property type="protein sequence ID" value="ACU86352.1"/>
    <property type="molecule type" value="Genomic_DNA"/>
</dbReference>
<feature type="transmembrane region" description="Helical" evidence="6">
    <location>
        <begin position="73"/>
        <end position="89"/>
    </location>
</feature>
<feature type="transmembrane region" description="Helical" evidence="6">
    <location>
        <begin position="120"/>
        <end position="138"/>
    </location>
</feature>
<evidence type="ECO:0000256" key="5">
    <source>
        <dbReference type="SAM" id="MobiDB-lite"/>
    </source>
</evidence>
<feature type="domain" description="Integral membrane bound transporter" evidence="7">
    <location>
        <begin position="61"/>
        <end position="183"/>
    </location>
</feature>
<proteinExistence type="predicted"/>
<evidence type="ECO:0000256" key="1">
    <source>
        <dbReference type="ARBA" id="ARBA00004141"/>
    </source>
</evidence>
<keyword evidence="2 6" id="KW-0812">Transmembrane</keyword>
<feature type="transmembrane region" description="Helical" evidence="6">
    <location>
        <begin position="48"/>
        <end position="67"/>
    </location>
</feature>
<name>C7MGB9_BRAFD</name>
<reference evidence="8 9" key="1">
    <citation type="journal article" date="2009" name="Stand. Genomic Sci.">
        <title>Complete genome sequence of Brachybacterium faecium type strain (Schefferle 6-10).</title>
        <authorList>
            <person name="Lapidus A."/>
            <person name="Pukall R."/>
            <person name="Labuttii K."/>
            <person name="Copeland A."/>
            <person name="Del Rio T.G."/>
            <person name="Nolan M."/>
            <person name="Chen F."/>
            <person name="Lucas S."/>
            <person name="Tice H."/>
            <person name="Cheng J.F."/>
            <person name="Bruce D."/>
            <person name="Goodwin L."/>
            <person name="Pitluck S."/>
            <person name="Rohde M."/>
            <person name="Goker M."/>
            <person name="Pati A."/>
            <person name="Ivanova N."/>
            <person name="Mavrommatis K."/>
            <person name="Chen A."/>
            <person name="Palaniappan K."/>
            <person name="D'haeseleer P."/>
            <person name="Chain P."/>
            <person name="Bristow J."/>
            <person name="Eisen J.A."/>
            <person name="Markowitz V."/>
            <person name="Hugenholtz P."/>
            <person name="Kyrpides N.C."/>
            <person name="Klenk H.P."/>
        </authorList>
    </citation>
    <scope>NUCLEOTIDE SEQUENCE [LARGE SCALE GENOMIC DNA]</scope>
    <source>
        <strain evidence="9">ATCC 43885 / DSM 4810 / JCM 11609 / LMG 19847 / NBRC 14762 / NCIMB 9860 / 6-10</strain>
    </source>
</reference>
<dbReference type="KEGG" id="bfa:Bfae_25710"/>
<dbReference type="HOGENOM" id="CLU_046662_1_0_11"/>
<evidence type="ECO:0000256" key="4">
    <source>
        <dbReference type="ARBA" id="ARBA00023136"/>
    </source>
</evidence>
<feature type="transmembrane region" description="Helical" evidence="6">
    <location>
        <begin position="167"/>
        <end position="187"/>
    </location>
</feature>
<dbReference type="eggNOG" id="COG4129">
    <property type="taxonomic scope" value="Bacteria"/>
</dbReference>
<comment type="subcellular location">
    <subcellularLocation>
        <location evidence="1">Membrane</location>
        <topology evidence="1">Multi-pass membrane protein</topology>
    </subcellularLocation>
</comment>
<dbReference type="InterPro" id="IPR049453">
    <property type="entry name" value="Memb_transporter_dom"/>
</dbReference>
<sequence>MSRARAPEPPSGGRAPLTPTTAIPITERARGAVRDWFSRGLSRGRGDALTVGRAAIAASLAYLISGFLWSHEYPFFAAIVAFIIIGFGIEKKVRKIVEMSCGVMLGVLLGELARGLLGSGTWQILVVVFGAGMLARLIDSSNLFGFQVAIQSLLVMIMPHTPSMTPGGRVLDALTGVSVAIVIHLLLSGDPRRLQRRAATSFYRELEGTLINLALAARSGDRGVAQAALRKIREVSQKYTDEWKLANDVADEIATFSPSGLRHAEDVDRLQHLLVGSDRAMRNMRVIARRQVEFLEAVRGDAHSTLADALLAARDAVLELSTAVSHEDVDFTEARRKLRLYGSYLTPEMLLRNDEGKRPGRAGHFEGVTLTVQLRSLAIDLLQATGLSAAEAKQFLPSLVVAADGDAIGPRPMTMEMRALEPQATTEALELLITDRSDPDRRR</sequence>
<dbReference type="GO" id="GO:0016020">
    <property type="term" value="C:membrane"/>
    <property type="evidence" value="ECO:0007669"/>
    <property type="project" value="UniProtKB-SubCell"/>
</dbReference>
<evidence type="ECO:0000256" key="2">
    <source>
        <dbReference type="ARBA" id="ARBA00022692"/>
    </source>
</evidence>
<evidence type="ECO:0000259" key="7">
    <source>
        <dbReference type="Pfam" id="PF13515"/>
    </source>
</evidence>
<evidence type="ECO:0000256" key="6">
    <source>
        <dbReference type="SAM" id="Phobius"/>
    </source>
</evidence>
<dbReference type="AlphaFoldDB" id="C7MGB9"/>
<keyword evidence="3 6" id="KW-1133">Transmembrane helix</keyword>
<organism evidence="8 9">
    <name type="scientific">Brachybacterium faecium (strain ATCC 43885 / DSM 4810 / JCM 11609 / LMG 19847 / NBRC 14762 / NCIMB 9860 / 6-10)</name>
    <dbReference type="NCBI Taxonomy" id="446465"/>
    <lineage>
        <taxon>Bacteria</taxon>
        <taxon>Bacillati</taxon>
        <taxon>Actinomycetota</taxon>
        <taxon>Actinomycetes</taxon>
        <taxon>Micrococcales</taxon>
        <taxon>Dermabacteraceae</taxon>
        <taxon>Brachybacterium</taxon>
    </lineage>
</organism>
<keyword evidence="9" id="KW-1185">Reference proteome</keyword>